<feature type="region of interest" description="Disordered" evidence="1">
    <location>
        <begin position="64"/>
        <end position="138"/>
    </location>
</feature>
<organism evidence="2 3">
    <name type="scientific">Olpidium bornovanus</name>
    <dbReference type="NCBI Taxonomy" id="278681"/>
    <lineage>
        <taxon>Eukaryota</taxon>
        <taxon>Fungi</taxon>
        <taxon>Fungi incertae sedis</taxon>
        <taxon>Olpidiomycota</taxon>
        <taxon>Olpidiomycotina</taxon>
        <taxon>Olpidiomycetes</taxon>
        <taxon>Olpidiales</taxon>
        <taxon>Olpidiaceae</taxon>
        <taxon>Olpidium</taxon>
    </lineage>
</organism>
<proteinExistence type="predicted"/>
<feature type="compositionally biased region" description="Basic and acidic residues" evidence="1">
    <location>
        <begin position="117"/>
        <end position="138"/>
    </location>
</feature>
<protein>
    <submittedName>
        <fullName evidence="2">Uncharacterized protein</fullName>
    </submittedName>
</protein>
<sequence length="138" mass="15648">MPGKLIGFFFPNGCQGHPQGQGGEGSRQEHRVRFLPALFASSRRRCPRDRFLMFSRPRVPRPAAYFANDRDQAEAHRQKAKAARERRRTRITEKRETALAEYSAKADEAAPVALPSKAEKKDTAPASVSEKERKKNKK</sequence>
<dbReference type="EMBL" id="JAEFCI010008566">
    <property type="protein sequence ID" value="KAG5458378.1"/>
    <property type="molecule type" value="Genomic_DNA"/>
</dbReference>
<gene>
    <name evidence="2" type="ORF">BJ554DRAFT_1401</name>
</gene>
<dbReference type="Proteomes" id="UP000673691">
    <property type="component" value="Unassembled WGS sequence"/>
</dbReference>
<evidence type="ECO:0000313" key="3">
    <source>
        <dbReference type="Proteomes" id="UP000673691"/>
    </source>
</evidence>
<comment type="caution">
    <text evidence="2">The sequence shown here is derived from an EMBL/GenBank/DDBJ whole genome shotgun (WGS) entry which is preliminary data.</text>
</comment>
<evidence type="ECO:0000313" key="2">
    <source>
        <dbReference type="EMBL" id="KAG5458378.1"/>
    </source>
</evidence>
<reference evidence="2 3" key="1">
    <citation type="journal article" name="Sci. Rep.">
        <title>Genome-scale phylogenetic analyses confirm Olpidium as the closest living zoosporic fungus to the non-flagellated, terrestrial fungi.</title>
        <authorList>
            <person name="Chang Y."/>
            <person name="Rochon D."/>
            <person name="Sekimoto S."/>
            <person name="Wang Y."/>
            <person name="Chovatia M."/>
            <person name="Sandor L."/>
            <person name="Salamov A."/>
            <person name="Grigoriev I.V."/>
            <person name="Stajich J.E."/>
            <person name="Spatafora J.W."/>
        </authorList>
    </citation>
    <scope>NUCLEOTIDE SEQUENCE [LARGE SCALE GENOMIC DNA]</scope>
    <source>
        <strain evidence="2">S191</strain>
    </source>
</reference>
<keyword evidence="3" id="KW-1185">Reference proteome</keyword>
<name>A0A8H8DHG2_9FUNG</name>
<feature type="compositionally biased region" description="Basic and acidic residues" evidence="1">
    <location>
        <begin position="68"/>
        <end position="77"/>
    </location>
</feature>
<dbReference type="AlphaFoldDB" id="A0A8H8DHG2"/>
<feature type="compositionally biased region" description="Basic residues" evidence="1">
    <location>
        <begin position="78"/>
        <end position="89"/>
    </location>
</feature>
<evidence type="ECO:0000256" key="1">
    <source>
        <dbReference type="SAM" id="MobiDB-lite"/>
    </source>
</evidence>
<feature type="compositionally biased region" description="Basic and acidic residues" evidence="1">
    <location>
        <begin position="90"/>
        <end position="108"/>
    </location>
</feature>
<accession>A0A8H8DHG2</accession>